<dbReference type="Pfam" id="PF00083">
    <property type="entry name" value="Sugar_tr"/>
    <property type="match status" value="1"/>
</dbReference>
<feature type="transmembrane region" description="Helical" evidence="5">
    <location>
        <begin position="216"/>
        <end position="239"/>
    </location>
</feature>
<evidence type="ECO:0000256" key="2">
    <source>
        <dbReference type="ARBA" id="ARBA00022692"/>
    </source>
</evidence>
<evidence type="ECO:0000256" key="3">
    <source>
        <dbReference type="ARBA" id="ARBA00022989"/>
    </source>
</evidence>
<evidence type="ECO:0000256" key="4">
    <source>
        <dbReference type="ARBA" id="ARBA00023136"/>
    </source>
</evidence>
<dbReference type="InterPro" id="IPR020846">
    <property type="entry name" value="MFS_dom"/>
</dbReference>
<feature type="transmembrane region" description="Helical" evidence="5">
    <location>
        <begin position="372"/>
        <end position="393"/>
    </location>
</feature>
<dbReference type="PROSITE" id="PS50850">
    <property type="entry name" value="MFS"/>
    <property type="match status" value="1"/>
</dbReference>
<comment type="subcellular location">
    <subcellularLocation>
        <location evidence="1">Membrane</location>
        <topology evidence="1">Multi-pass membrane protein</topology>
    </subcellularLocation>
</comment>
<feature type="transmembrane region" description="Helical" evidence="5">
    <location>
        <begin position="180"/>
        <end position="204"/>
    </location>
</feature>
<comment type="caution">
    <text evidence="7">The sequence shown here is derived from an EMBL/GenBank/DDBJ whole genome shotgun (WGS) entry which is preliminary data.</text>
</comment>
<feature type="transmembrane region" description="Helical" evidence="5">
    <location>
        <begin position="405"/>
        <end position="423"/>
    </location>
</feature>
<dbReference type="PANTHER" id="PTHR24064">
    <property type="entry name" value="SOLUTE CARRIER FAMILY 22 MEMBER"/>
    <property type="match status" value="1"/>
</dbReference>
<proteinExistence type="predicted"/>
<feature type="domain" description="Major facilitator superfamily (MFS) profile" evidence="6">
    <location>
        <begin position="58"/>
        <end position="511"/>
    </location>
</feature>
<keyword evidence="3 5" id="KW-1133">Transmembrane helix</keyword>
<feature type="transmembrane region" description="Helical" evidence="5">
    <location>
        <begin position="341"/>
        <end position="360"/>
    </location>
</feature>
<dbReference type="GO" id="GO:0016020">
    <property type="term" value="C:membrane"/>
    <property type="evidence" value="ECO:0007669"/>
    <property type="project" value="UniProtKB-SubCell"/>
</dbReference>
<feature type="transmembrane region" description="Helical" evidence="5">
    <location>
        <begin position="429"/>
        <end position="450"/>
    </location>
</feature>
<evidence type="ECO:0000256" key="1">
    <source>
        <dbReference type="ARBA" id="ARBA00004141"/>
    </source>
</evidence>
<evidence type="ECO:0000313" key="7">
    <source>
        <dbReference type="EMBL" id="GHP08697.1"/>
    </source>
</evidence>
<dbReference type="Proteomes" id="UP000660262">
    <property type="component" value="Unassembled WGS sequence"/>
</dbReference>
<dbReference type="EMBL" id="BNJQ01000021">
    <property type="protein sequence ID" value="GHP08697.1"/>
    <property type="molecule type" value="Genomic_DNA"/>
</dbReference>
<gene>
    <name evidence="7" type="ORF">PPROV_000743400</name>
</gene>
<protein>
    <recommendedName>
        <fullName evidence="6">Major facilitator superfamily (MFS) profile domain-containing protein</fullName>
    </recommendedName>
</protein>
<feature type="transmembrane region" description="Helical" evidence="5">
    <location>
        <begin position="487"/>
        <end position="506"/>
    </location>
</feature>
<dbReference type="InterPro" id="IPR005828">
    <property type="entry name" value="MFS_sugar_transport-like"/>
</dbReference>
<organism evidence="7 8">
    <name type="scientific">Pycnococcus provasolii</name>
    <dbReference type="NCBI Taxonomy" id="41880"/>
    <lineage>
        <taxon>Eukaryota</taxon>
        <taxon>Viridiplantae</taxon>
        <taxon>Chlorophyta</taxon>
        <taxon>Pseudoscourfieldiophyceae</taxon>
        <taxon>Pseudoscourfieldiales</taxon>
        <taxon>Pycnococcaceae</taxon>
        <taxon>Pycnococcus</taxon>
    </lineage>
</organism>
<name>A0A830HUT4_9CHLO</name>
<accession>A0A830HUT4</accession>
<dbReference type="InterPro" id="IPR036259">
    <property type="entry name" value="MFS_trans_sf"/>
</dbReference>
<feature type="transmembrane region" description="Helical" evidence="5">
    <location>
        <begin position="126"/>
        <end position="150"/>
    </location>
</feature>
<dbReference type="Gene3D" id="1.20.1250.20">
    <property type="entry name" value="MFS general substrate transporter like domains"/>
    <property type="match status" value="1"/>
</dbReference>
<evidence type="ECO:0000256" key="5">
    <source>
        <dbReference type="SAM" id="Phobius"/>
    </source>
</evidence>
<dbReference type="AlphaFoldDB" id="A0A830HUT4"/>
<keyword evidence="8" id="KW-1185">Reference proteome</keyword>
<keyword evidence="2 5" id="KW-0812">Transmembrane</keyword>
<evidence type="ECO:0000259" key="6">
    <source>
        <dbReference type="PROSITE" id="PS50850"/>
    </source>
</evidence>
<dbReference type="OrthoDB" id="3936150at2759"/>
<dbReference type="GO" id="GO:0022857">
    <property type="term" value="F:transmembrane transporter activity"/>
    <property type="evidence" value="ECO:0007669"/>
    <property type="project" value="InterPro"/>
</dbReference>
<dbReference type="SUPFAM" id="SSF103473">
    <property type="entry name" value="MFS general substrate transporter"/>
    <property type="match status" value="1"/>
</dbReference>
<evidence type="ECO:0000313" key="8">
    <source>
        <dbReference type="Proteomes" id="UP000660262"/>
    </source>
</evidence>
<reference evidence="7" key="1">
    <citation type="submission" date="2020-10" db="EMBL/GenBank/DDBJ databases">
        <title>Unveiling of a novel bifunctional photoreceptor, Dualchrome1, isolated from a cosmopolitan green alga.</title>
        <authorList>
            <person name="Suzuki S."/>
            <person name="Kawachi M."/>
        </authorList>
    </citation>
    <scope>NUCLEOTIDE SEQUENCE</scope>
    <source>
        <strain evidence="7">NIES 2893</strain>
    </source>
</reference>
<sequence>MPSSSGGAGERNRLLDAGATSEATLNSLQLPSALDVCLDACGTFGACQQRAVLWTSSVFMTTAMSIIITVFTAREPNFECRNGARSTWQSCDMKAACALPEVDWRYAEGEMEQTLAASFNLVCDRYYIVGGIGTAYFVGFMAGAAVFGYLSDVCGRRTTTKLAMSLFITSAMLEGTSPSAIVYALLRFVTGTAVSGFGLVAFTLTSEMIANEKRSLYGVSTNACFALGEMSLALPLAYYVRNWRTLSMCVGAINALHLLRWNSMIESPRWLMTMRRPRLAYDALLSIARVNGRSSDAENHSMLEKLNADVGITDEEQRESEGTTSTVDSPGFMSLFAHKPVAVFAMMFAWTVSSMVFYGLSFAAGNIPGSSIYTNSFALSFFEIPGVVSTLWMLESPMGRKGTTVASMLVAGVSCVAVFFASSADHTKLILSVMGKLGISAAFSTVYMYASELFPTSNRTKGMALCSLSARVGTFIAPQIVNMGGGIPFLIFGALGCLGACTSMLLPETRGQRLKD</sequence>
<feature type="transmembrane region" description="Helical" evidence="5">
    <location>
        <begin position="52"/>
        <end position="73"/>
    </location>
</feature>
<keyword evidence="4 5" id="KW-0472">Membrane</keyword>